<dbReference type="EMBL" id="JABEPQ010000001">
    <property type="protein sequence ID" value="NNM44841.1"/>
    <property type="molecule type" value="Genomic_DNA"/>
</dbReference>
<dbReference type="Proteomes" id="UP000588586">
    <property type="component" value="Unassembled WGS sequence"/>
</dbReference>
<dbReference type="GO" id="GO:0005975">
    <property type="term" value="P:carbohydrate metabolic process"/>
    <property type="evidence" value="ECO:0007669"/>
    <property type="project" value="UniProtKB-UniRule"/>
</dbReference>
<evidence type="ECO:0000256" key="4">
    <source>
        <dbReference type="ARBA" id="ARBA00010662"/>
    </source>
</evidence>
<organism evidence="9 10">
    <name type="scientific">Knoellia koreensis</name>
    <dbReference type="NCBI Taxonomy" id="2730921"/>
    <lineage>
        <taxon>Bacteria</taxon>
        <taxon>Bacillati</taxon>
        <taxon>Actinomycetota</taxon>
        <taxon>Actinomycetes</taxon>
        <taxon>Micrococcales</taxon>
        <taxon>Intrasporangiaceae</taxon>
        <taxon>Knoellia</taxon>
    </lineage>
</organism>
<feature type="domain" description="Glucosamine/galactosamine-6-phosphate isomerase" evidence="8">
    <location>
        <begin position="11"/>
        <end position="231"/>
    </location>
</feature>
<dbReference type="PANTHER" id="PTHR11054">
    <property type="entry name" value="6-PHOSPHOGLUCONOLACTONASE"/>
    <property type="match status" value="1"/>
</dbReference>
<dbReference type="InterPro" id="IPR037171">
    <property type="entry name" value="NagB/RpiA_transferase-like"/>
</dbReference>
<dbReference type="RefSeq" id="WP_171241947.1">
    <property type="nucleotide sequence ID" value="NZ_JABEPQ010000001.1"/>
</dbReference>
<comment type="function">
    <text evidence="2 7">Hydrolysis of 6-phosphogluconolactone to 6-phosphogluconate.</text>
</comment>
<sequence>MTDPQIDVSADKDGVAHAAAERLLATLAEVLATKDEAHLGLTGGSLGSAIWAAVAASPAKDSVDWSKVRVWWGDERYLPAGDADRNDVQNDEAGLASLRLDPEKVHRVDGPDRSPDAEESAAAYAATVREHGHGAFDVMLLGVGPDGHVASLFPGHPAQLTSDAITVAVHESPKPPPDRVSLTFEALNRSDRVWFIVAGADKARAVADGIAGAPAEQSSAAQVRGSTETVWFVDEAAATDL</sequence>
<dbReference type="PANTHER" id="PTHR11054:SF0">
    <property type="entry name" value="6-PHOSPHOGLUCONOLACTONASE"/>
    <property type="match status" value="1"/>
</dbReference>
<proteinExistence type="inferred from homology"/>
<evidence type="ECO:0000256" key="6">
    <source>
        <dbReference type="ARBA" id="ARBA00020337"/>
    </source>
</evidence>
<keyword evidence="7 9" id="KW-0378">Hydrolase</keyword>
<comment type="caution">
    <text evidence="9">The sequence shown here is derived from an EMBL/GenBank/DDBJ whole genome shotgun (WGS) entry which is preliminary data.</text>
</comment>
<evidence type="ECO:0000256" key="1">
    <source>
        <dbReference type="ARBA" id="ARBA00000832"/>
    </source>
</evidence>
<gene>
    <name evidence="7 9" type="primary">pgl</name>
    <name evidence="9" type="ORF">HJG52_02340</name>
</gene>
<evidence type="ECO:0000256" key="3">
    <source>
        <dbReference type="ARBA" id="ARBA00004961"/>
    </source>
</evidence>
<dbReference type="SUPFAM" id="SSF100950">
    <property type="entry name" value="NagB/RpiA/CoA transferase-like"/>
    <property type="match status" value="1"/>
</dbReference>
<evidence type="ECO:0000256" key="5">
    <source>
        <dbReference type="ARBA" id="ARBA00013198"/>
    </source>
</evidence>
<evidence type="ECO:0000256" key="7">
    <source>
        <dbReference type="RuleBase" id="RU365095"/>
    </source>
</evidence>
<dbReference type="UniPathway" id="UPA00115">
    <property type="reaction ID" value="UER00409"/>
</dbReference>
<protein>
    <recommendedName>
        <fullName evidence="6 7">6-phosphogluconolactonase</fullName>
        <shortName evidence="7">6PGL</shortName>
        <ecNumber evidence="5 7">3.1.1.31</ecNumber>
    </recommendedName>
</protein>
<dbReference type="InterPro" id="IPR039104">
    <property type="entry name" value="6PGL"/>
</dbReference>
<dbReference type="InterPro" id="IPR006148">
    <property type="entry name" value="Glc/Gal-6P_isomerase"/>
</dbReference>
<name>A0A849HF51_9MICO</name>
<evidence type="ECO:0000256" key="2">
    <source>
        <dbReference type="ARBA" id="ARBA00002681"/>
    </source>
</evidence>
<dbReference type="GO" id="GO:0006098">
    <property type="term" value="P:pentose-phosphate shunt"/>
    <property type="evidence" value="ECO:0007669"/>
    <property type="project" value="UniProtKB-UniPathway"/>
</dbReference>
<accession>A0A849HF51</accession>
<dbReference type="NCBIfam" id="TIGR01198">
    <property type="entry name" value="pgl"/>
    <property type="match status" value="1"/>
</dbReference>
<dbReference type="Gene3D" id="3.40.50.1360">
    <property type="match status" value="1"/>
</dbReference>
<reference evidence="9 10" key="1">
    <citation type="submission" date="2020-04" db="EMBL/GenBank/DDBJ databases">
        <title>Knoellia sp. isolate from air conditioner.</title>
        <authorList>
            <person name="Chea S."/>
            <person name="Kim D.-U."/>
        </authorList>
    </citation>
    <scope>NUCLEOTIDE SEQUENCE [LARGE SCALE GENOMIC DNA]</scope>
    <source>
        <strain evidence="9 10">DB2414S</strain>
    </source>
</reference>
<comment type="catalytic activity">
    <reaction evidence="1 7">
        <text>6-phospho-D-glucono-1,5-lactone + H2O = 6-phospho-D-gluconate + H(+)</text>
        <dbReference type="Rhea" id="RHEA:12556"/>
        <dbReference type="ChEBI" id="CHEBI:15377"/>
        <dbReference type="ChEBI" id="CHEBI:15378"/>
        <dbReference type="ChEBI" id="CHEBI:57955"/>
        <dbReference type="ChEBI" id="CHEBI:58759"/>
        <dbReference type="EC" id="3.1.1.31"/>
    </reaction>
</comment>
<dbReference type="GO" id="GO:0017057">
    <property type="term" value="F:6-phosphogluconolactonase activity"/>
    <property type="evidence" value="ECO:0007669"/>
    <property type="project" value="UniProtKB-UniRule"/>
</dbReference>
<comment type="pathway">
    <text evidence="3 7">Carbohydrate degradation; pentose phosphate pathway; D-ribulose 5-phosphate from D-glucose 6-phosphate (oxidative stage): step 2/3.</text>
</comment>
<keyword evidence="10" id="KW-1185">Reference proteome</keyword>
<dbReference type="CDD" id="cd01400">
    <property type="entry name" value="6PGL"/>
    <property type="match status" value="1"/>
</dbReference>
<evidence type="ECO:0000313" key="10">
    <source>
        <dbReference type="Proteomes" id="UP000588586"/>
    </source>
</evidence>
<comment type="similarity">
    <text evidence="4 7">Belongs to the glucosamine/galactosamine-6-phosphate isomerase family. 6-phosphogluconolactonase subfamily.</text>
</comment>
<dbReference type="AlphaFoldDB" id="A0A849HF51"/>
<dbReference type="EC" id="3.1.1.31" evidence="5 7"/>
<evidence type="ECO:0000259" key="8">
    <source>
        <dbReference type="Pfam" id="PF01182"/>
    </source>
</evidence>
<evidence type="ECO:0000313" key="9">
    <source>
        <dbReference type="EMBL" id="NNM44841.1"/>
    </source>
</evidence>
<dbReference type="InterPro" id="IPR005900">
    <property type="entry name" value="6-phosphogluconolactonase_DevB"/>
</dbReference>
<dbReference type="Pfam" id="PF01182">
    <property type="entry name" value="Glucosamine_iso"/>
    <property type="match status" value="1"/>
</dbReference>